<dbReference type="EMBL" id="LNXV01000033">
    <property type="protein sequence ID" value="KTC78195.1"/>
    <property type="molecule type" value="Genomic_DNA"/>
</dbReference>
<dbReference type="PANTHER" id="PTHR22946:SF0">
    <property type="entry name" value="DIENELACTONE HYDROLASE DOMAIN-CONTAINING PROTEIN"/>
    <property type="match status" value="1"/>
</dbReference>
<gene>
    <name evidence="2" type="ORF">Lbru_2487</name>
</gene>
<sequence>MDTSNYLYHHGEQELHGFLAYDERSDQPRPAVLVAHDWSGRNDFACEKALMLAKMGYVGFALDMYGQGRLGESTHEKRALMEPLANDRLLLRARMRAAYDALVGMSEVDINRIAVIGFCFGGLCALDLARSGADLKGVVSFHGLLDKPKDTPNQPIHAKMLILHGYDDPMVRPEQVNEFCREMTEAKVDWQVHMYGHTQHAFANPHAHDTQLGTVYNAKAERRALQAMTNFLQEIFAKA</sequence>
<dbReference type="Proteomes" id="UP000054742">
    <property type="component" value="Unassembled WGS sequence"/>
</dbReference>
<accession>A0A0W0S424</accession>
<protein>
    <submittedName>
        <fullName evidence="2">Dienelactone hydrolase</fullName>
    </submittedName>
</protein>
<dbReference type="SUPFAM" id="SSF53474">
    <property type="entry name" value="alpha/beta-Hydrolases"/>
    <property type="match status" value="1"/>
</dbReference>
<comment type="caution">
    <text evidence="2">The sequence shown here is derived from an EMBL/GenBank/DDBJ whole genome shotgun (WGS) entry which is preliminary data.</text>
</comment>
<evidence type="ECO:0000313" key="3">
    <source>
        <dbReference type="Proteomes" id="UP000054742"/>
    </source>
</evidence>
<dbReference type="InterPro" id="IPR050261">
    <property type="entry name" value="FrsA_esterase"/>
</dbReference>
<dbReference type="PANTHER" id="PTHR22946">
    <property type="entry name" value="DIENELACTONE HYDROLASE DOMAIN-CONTAINING PROTEIN-RELATED"/>
    <property type="match status" value="1"/>
</dbReference>
<dbReference type="InterPro" id="IPR002925">
    <property type="entry name" value="Dienelactn_hydro"/>
</dbReference>
<dbReference type="Pfam" id="PF01738">
    <property type="entry name" value="DLH"/>
    <property type="match status" value="1"/>
</dbReference>
<evidence type="ECO:0000313" key="2">
    <source>
        <dbReference type="EMBL" id="KTC78195.1"/>
    </source>
</evidence>
<reference evidence="2 3" key="1">
    <citation type="submission" date="2015-11" db="EMBL/GenBank/DDBJ databases">
        <title>Genomic analysis of 38 Legionella species identifies large and diverse effector repertoires.</title>
        <authorList>
            <person name="Burstein D."/>
            <person name="Amaro F."/>
            <person name="Zusman T."/>
            <person name="Lifshitz Z."/>
            <person name="Cohen O."/>
            <person name="Gilbert J.A."/>
            <person name="Pupko T."/>
            <person name="Shuman H.A."/>
            <person name="Segal G."/>
        </authorList>
    </citation>
    <scope>NUCLEOTIDE SEQUENCE [LARGE SCALE GENOMIC DNA]</scope>
    <source>
        <strain evidence="2 3">ATCC 43878</strain>
    </source>
</reference>
<dbReference type="AlphaFoldDB" id="A0A0W0S424"/>
<keyword evidence="2" id="KW-0378">Hydrolase</keyword>
<dbReference type="STRING" id="29422.Lbru_2487"/>
<organism evidence="2 3">
    <name type="scientific">Legionella brunensis</name>
    <dbReference type="NCBI Taxonomy" id="29422"/>
    <lineage>
        <taxon>Bacteria</taxon>
        <taxon>Pseudomonadati</taxon>
        <taxon>Pseudomonadota</taxon>
        <taxon>Gammaproteobacteria</taxon>
        <taxon>Legionellales</taxon>
        <taxon>Legionellaceae</taxon>
        <taxon>Legionella</taxon>
    </lineage>
</organism>
<dbReference type="PATRIC" id="fig|29422.6.peg.2650"/>
<name>A0A0W0S424_9GAMM</name>
<proteinExistence type="predicted"/>
<dbReference type="Gene3D" id="3.40.50.1820">
    <property type="entry name" value="alpha/beta hydrolase"/>
    <property type="match status" value="1"/>
</dbReference>
<dbReference type="OrthoDB" id="9787933at2"/>
<keyword evidence="3" id="KW-1185">Reference proteome</keyword>
<dbReference type="GO" id="GO:0016787">
    <property type="term" value="F:hydrolase activity"/>
    <property type="evidence" value="ECO:0007669"/>
    <property type="project" value="UniProtKB-KW"/>
</dbReference>
<feature type="domain" description="Dienelactone hydrolase" evidence="1">
    <location>
        <begin position="20"/>
        <end position="235"/>
    </location>
</feature>
<dbReference type="RefSeq" id="WP_058442466.1">
    <property type="nucleotide sequence ID" value="NZ_CAAAHU010000013.1"/>
</dbReference>
<dbReference type="InterPro" id="IPR029058">
    <property type="entry name" value="AB_hydrolase_fold"/>
</dbReference>
<evidence type="ECO:0000259" key="1">
    <source>
        <dbReference type="Pfam" id="PF01738"/>
    </source>
</evidence>